<dbReference type="RefSeq" id="WP_125662938.1">
    <property type="nucleotide sequence ID" value="NZ_AP019308.1"/>
</dbReference>
<protein>
    <recommendedName>
        <fullName evidence="1">Regulatory protein YycH-like domain-containing protein</fullName>
    </recommendedName>
</protein>
<dbReference type="AlphaFoldDB" id="A0A3G9JH96"/>
<dbReference type="OrthoDB" id="2388036at2"/>
<dbReference type="KEGG" id="pbk:Back11_47630"/>
<dbReference type="EMBL" id="AP019308">
    <property type="protein sequence ID" value="BBH23418.1"/>
    <property type="molecule type" value="Genomic_DNA"/>
</dbReference>
<gene>
    <name evidence="2" type="ORF">Back11_47630</name>
</gene>
<organism evidence="2 3">
    <name type="scientific">Paenibacillus baekrokdamisoli</name>
    <dbReference type="NCBI Taxonomy" id="1712516"/>
    <lineage>
        <taxon>Bacteria</taxon>
        <taxon>Bacillati</taxon>
        <taxon>Bacillota</taxon>
        <taxon>Bacilli</taxon>
        <taxon>Bacillales</taxon>
        <taxon>Paenibacillaceae</taxon>
        <taxon>Paenibacillus</taxon>
    </lineage>
</organism>
<dbReference type="InterPro" id="IPR018604">
    <property type="entry name" value="YycI-like"/>
</dbReference>
<feature type="domain" description="Regulatory protein YycH-like" evidence="1">
    <location>
        <begin position="118"/>
        <end position="248"/>
    </location>
</feature>
<evidence type="ECO:0000313" key="2">
    <source>
        <dbReference type="EMBL" id="BBH23418.1"/>
    </source>
</evidence>
<evidence type="ECO:0000313" key="3">
    <source>
        <dbReference type="Proteomes" id="UP000275368"/>
    </source>
</evidence>
<sequence length="255" mass="28348">MDWGRAKSVLIFSFLLLNLLLGYQLWSSIREGLSTSGDMNDLPVDTIRLMQDKGIKLAPGTSIPSETPELGDLTFRSKTKLGQGEIIKLKQPVETKIVFNAGELLAGLSAVIPDLNLYAFDSAYVPDLSKFKLDAAYEGVYILYRTNKQKPIFDVKLELYYNNQKIVAYRQDVIEFVNSQGSPLQSVLPSVSILQRLVEGQYLKNGAIIKDIKLGYHGPNFANSETQVSAPSWRVMLEDGGIYYVNAISGEVVTE</sequence>
<keyword evidence="3" id="KW-1185">Reference proteome</keyword>
<dbReference type="GO" id="GO:0016020">
    <property type="term" value="C:membrane"/>
    <property type="evidence" value="ECO:0007669"/>
    <property type="project" value="InterPro"/>
</dbReference>
<dbReference type="Pfam" id="PF09648">
    <property type="entry name" value="YycI"/>
    <property type="match status" value="1"/>
</dbReference>
<proteinExistence type="predicted"/>
<name>A0A3G9JH96_9BACL</name>
<dbReference type="Gene3D" id="2.40.128.690">
    <property type="entry name" value="YycH protein, domain 3-like"/>
    <property type="match status" value="1"/>
</dbReference>
<dbReference type="Proteomes" id="UP000275368">
    <property type="component" value="Chromosome"/>
</dbReference>
<reference evidence="2 3" key="1">
    <citation type="submission" date="2018-11" db="EMBL/GenBank/DDBJ databases">
        <title>Complete genome sequence of Paenibacillus baekrokdamisoli strain KCTC 33723.</title>
        <authorList>
            <person name="Kang S.W."/>
            <person name="Lee K.C."/>
            <person name="Kim K.K."/>
            <person name="Kim J.S."/>
            <person name="Kim D.S."/>
            <person name="Ko S.H."/>
            <person name="Yang S.H."/>
            <person name="Lee J.S."/>
        </authorList>
    </citation>
    <scope>NUCLEOTIDE SEQUENCE [LARGE SCALE GENOMIC DNA]</scope>
    <source>
        <strain evidence="2 3">KCTC 33723</strain>
    </source>
</reference>
<accession>A0A3G9JH96</accession>
<evidence type="ECO:0000259" key="1">
    <source>
        <dbReference type="Pfam" id="PF09648"/>
    </source>
</evidence>